<evidence type="ECO:0000313" key="3">
    <source>
        <dbReference type="EMBL" id="EGT48833.1"/>
    </source>
</evidence>
<dbReference type="InterPro" id="IPR014756">
    <property type="entry name" value="Ig_E-set"/>
</dbReference>
<keyword evidence="1" id="KW-0732">Signal</keyword>
<dbReference type="Gene3D" id="2.60.40.640">
    <property type="match status" value="1"/>
</dbReference>
<dbReference type="InParanoid" id="G0PA29"/>
<dbReference type="Proteomes" id="UP000008068">
    <property type="component" value="Unassembled WGS sequence"/>
</dbReference>
<dbReference type="Pfam" id="PF02752">
    <property type="entry name" value="Arrestin_C"/>
    <property type="match status" value="1"/>
</dbReference>
<protein>
    <recommendedName>
        <fullName evidence="2">Arrestin C-terminal-like domain-containing protein</fullName>
    </recommendedName>
</protein>
<dbReference type="SUPFAM" id="SSF81296">
    <property type="entry name" value="E set domains"/>
    <property type="match status" value="1"/>
</dbReference>
<dbReference type="EMBL" id="GL380164">
    <property type="protein sequence ID" value="EGT48833.1"/>
    <property type="molecule type" value="Genomic_DNA"/>
</dbReference>
<evidence type="ECO:0000259" key="2">
    <source>
        <dbReference type="SMART" id="SM01017"/>
    </source>
</evidence>
<dbReference type="HOGENOM" id="CLU_657617_0_0_1"/>
<dbReference type="InterPro" id="IPR011022">
    <property type="entry name" value="Arrestin_C-like"/>
</dbReference>
<feature type="signal peptide" evidence="1">
    <location>
        <begin position="1"/>
        <end position="17"/>
    </location>
</feature>
<dbReference type="AlphaFoldDB" id="G0PA29"/>
<dbReference type="InterPro" id="IPR014752">
    <property type="entry name" value="Arrestin-like_C"/>
</dbReference>
<feature type="chain" id="PRO_5003407154" description="Arrestin C-terminal-like domain-containing protein" evidence="1">
    <location>
        <begin position="18"/>
        <end position="397"/>
    </location>
</feature>
<keyword evidence="4" id="KW-1185">Reference proteome</keyword>
<sequence>MFLRFSLILFLISFVFCEKIYPDDAFKITFDHENRTYYGREYVGVTVTHLRKDGDPDLKQVIINTISRVKTFRRSCEDIENCEIQDSTFVKLSTGHRFFYPFEDPVRIGLNTIKVKPAYISDAFHSSFEGINGYERHGMFIEIKTKDNRTQDFPIVYYNAIRGIDLSNNSLYEKPLVCEQKASIQGKDISVKIELPKNGWVYPETIPVKVTIENKSSWIVKQIIGEVVMSQTTYTRIGKKDYELEFYKLKESDRVLANSTVASATWEPKKVLNFYDHFAKNIDIQNTFSQKETVTVPIQHRSTSFLHSIELTDIPLIQNKHFVKVSVQLTNPAETSDLVIPTSLDCEFPVTFGIVPTENTNVKFPTKTVPADKKYQAKLDGIENIVSYPSFEQLRKL</sequence>
<accession>G0PA29</accession>
<organism evidence="4">
    <name type="scientific">Caenorhabditis brenneri</name>
    <name type="common">Nematode worm</name>
    <dbReference type="NCBI Taxonomy" id="135651"/>
    <lineage>
        <taxon>Eukaryota</taxon>
        <taxon>Metazoa</taxon>
        <taxon>Ecdysozoa</taxon>
        <taxon>Nematoda</taxon>
        <taxon>Chromadorea</taxon>
        <taxon>Rhabditida</taxon>
        <taxon>Rhabditina</taxon>
        <taxon>Rhabditomorpha</taxon>
        <taxon>Rhabditoidea</taxon>
        <taxon>Rhabditidae</taxon>
        <taxon>Peloderinae</taxon>
        <taxon>Caenorhabditis</taxon>
    </lineage>
</organism>
<dbReference type="SMART" id="SM01017">
    <property type="entry name" value="Arrestin_C"/>
    <property type="match status" value="1"/>
</dbReference>
<evidence type="ECO:0000256" key="1">
    <source>
        <dbReference type="SAM" id="SignalP"/>
    </source>
</evidence>
<gene>
    <name evidence="3" type="ORF">CAEBREN_13972</name>
</gene>
<reference evidence="4" key="1">
    <citation type="submission" date="2011-07" db="EMBL/GenBank/DDBJ databases">
        <authorList>
            <consortium name="Caenorhabditis brenneri Sequencing and Analysis Consortium"/>
            <person name="Wilson R.K."/>
        </authorList>
    </citation>
    <scope>NUCLEOTIDE SEQUENCE [LARGE SCALE GENOMIC DNA]</scope>
    <source>
        <strain evidence="4">PB2801</strain>
    </source>
</reference>
<evidence type="ECO:0000313" key="4">
    <source>
        <dbReference type="Proteomes" id="UP000008068"/>
    </source>
</evidence>
<proteinExistence type="predicted"/>
<feature type="domain" description="Arrestin C-terminal-like" evidence="2">
    <location>
        <begin position="185"/>
        <end position="357"/>
    </location>
</feature>
<name>G0PA29_CAEBE</name>